<comment type="subcellular location">
    <subcellularLocation>
        <location evidence="1">Endosome</location>
    </subcellularLocation>
</comment>
<dbReference type="EMBL" id="VXIV02003533">
    <property type="protein sequence ID" value="KAF6016467.1"/>
    <property type="molecule type" value="Genomic_DNA"/>
</dbReference>
<evidence type="ECO:0000256" key="5">
    <source>
        <dbReference type="PROSITE-ProRule" id="PRU00644"/>
    </source>
</evidence>
<dbReference type="Pfam" id="PF09454">
    <property type="entry name" value="Vps23_core"/>
    <property type="match status" value="1"/>
</dbReference>
<reference evidence="9" key="1">
    <citation type="submission" date="2020-06" db="EMBL/GenBank/DDBJ databases">
        <title>Draft genome of Bugula neritina, a colonial animal packing powerful symbionts and potential medicines.</title>
        <authorList>
            <person name="Rayko M."/>
        </authorList>
    </citation>
    <scope>NUCLEOTIDE SEQUENCE [LARGE SCALE GENOMIC DNA]</scope>
    <source>
        <strain evidence="9">Kwan_BN1</strain>
    </source>
</reference>
<comment type="caution">
    <text evidence="9">The sequence shown here is derived from an EMBL/GenBank/DDBJ whole genome shotgun (WGS) entry which is preliminary data.</text>
</comment>
<keyword evidence="10" id="KW-1185">Reference proteome</keyword>
<accession>A0A7J7ISC0</accession>
<evidence type="ECO:0000256" key="1">
    <source>
        <dbReference type="ARBA" id="ARBA00004177"/>
    </source>
</evidence>
<dbReference type="AlphaFoldDB" id="A0A7J7ISC0"/>
<dbReference type="PANTHER" id="PTHR23306">
    <property type="entry name" value="TUMOR SUSCEPTIBILITY GENE 101 PROTEIN-RELATED"/>
    <property type="match status" value="1"/>
</dbReference>
<dbReference type="GO" id="GO:0015031">
    <property type="term" value="P:protein transport"/>
    <property type="evidence" value="ECO:0007669"/>
    <property type="project" value="UniProtKB-UniRule"/>
</dbReference>
<dbReference type="Gene3D" id="6.10.250.370">
    <property type="match status" value="1"/>
</dbReference>
<sequence length="264" mass="29185">MTQPTPYPPTTTPATGYPPYGQGSGYGGTTPYPLTSGTSYPTPSLGGYPPQTAANYGSSSGYLGYPPATSTYTNPATATTTSTDTPLNRQKSFGLSDEEIKNSLHSAVEDKMKRRLKDIFSTHTAEMDVLRKTQQDLNDGQAKLDKMAATIDTESEECEKAISLLTSKLPELKEEMEKRSNEEELPIEDAIETTAPIYKQLLLSFAEEQAIEDALYILGDSLRREVIEIEPYLKKVRDLSRKQFMLRALIQKCREKAGLSDVYS</sequence>
<evidence type="ECO:0000313" key="9">
    <source>
        <dbReference type="EMBL" id="KAF6016467.1"/>
    </source>
</evidence>
<feature type="compositionally biased region" description="Pro residues" evidence="7">
    <location>
        <begin position="1"/>
        <end position="11"/>
    </location>
</feature>
<evidence type="ECO:0000256" key="3">
    <source>
        <dbReference type="ARBA" id="ARBA00022753"/>
    </source>
</evidence>
<evidence type="ECO:0000256" key="6">
    <source>
        <dbReference type="SAM" id="Coils"/>
    </source>
</evidence>
<feature type="coiled-coil region" evidence="6">
    <location>
        <begin position="155"/>
        <end position="182"/>
    </location>
</feature>
<evidence type="ECO:0000256" key="2">
    <source>
        <dbReference type="ARBA" id="ARBA00022448"/>
    </source>
</evidence>
<dbReference type="InterPro" id="IPR017916">
    <property type="entry name" value="SB_dom"/>
</dbReference>
<feature type="compositionally biased region" description="Low complexity" evidence="7">
    <location>
        <begin position="29"/>
        <end position="46"/>
    </location>
</feature>
<evidence type="ECO:0000256" key="7">
    <source>
        <dbReference type="SAM" id="MobiDB-lite"/>
    </source>
</evidence>
<evidence type="ECO:0000313" key="10">
    <source>
        <dbReference type="Proteomes" id="UP000593567"/>
    </source>
</evidence>
<dbReference type="InterPro" id="IPR037202">
    <property type="entry name" value="ESCRT_assembly_dom"/>
</dbReference>
<feature type="domain" description="SB" evidence="8">
    <location>
        <begin position="195"/>
        <end position="263"/>
    </location>
</feature>
<dbReference type="GO" id="GO:0043130">
    <property type="term" value="F:ubiquitin binding"/>
    <property type="evidence" value="ECO:0007669"/>
    <property type="project" value="TreeGrafter"/>
</dbReference>
<dbReference type="PANTHER" id="PTHR23306:SF3">
    <property type="entry name" value="TUMOR SUPPRESSOR PROTEIN 101"/>
    <property type="match status" value="1"/>
</dbReference>
<keyword evidence="3" id="KW-0967">Endosome</keyword>
<dbReference type="OrthoDB" id="306304at2759"/>
<dbReference type="Gene3D" id="6.10.140.820">
    <property type="match status" value="1"/>
</dbReference>
<dbReference type="Proteomes" id="UP000593567">
    <property type="component" value="Unassembled WGS sequence"/>
</dbReference>
<evidence type="ECO:0000259" key="8">
    <source>
        <dbReference type="PROSITE" id="PS51312"/>
    </source>
</evidence>
<proteinExistence type="predicted"/>
<gene>
    <name evidence="9" type="ORF">EB796_025223</name>
</gene>
<feature type="compositionally biased region" description="Low complexity" evidence="7">
    <location>
        <begin position="12"/>
        <end position="21"/>
    </location>
</feature>
<dbReference type="GO" id="GO:0008333">
    <property type="term" value="P:endosome to lysosome transport"/>
    <property type="evidence" value="ECO:0007669"/>
    <property type="project" value="TreeGrafter"/>
</dbReference>
<dbReference type="SUPFAM" id="SSF140111">
    <property type="entry name" value="Endosomal sorting complex assembly domain"/>
    <property type="match status" value="1"/>
</dbReference>
<dbReference type="PROSITE" id="PS51312">
    <property type="entry name" value="SB"/>
    <property type="match status" value="1"/>
</dbReference>
<keyword evidence="2 5" id="KW-0813">Transport</keyword>
<keyword evidence="4 5" id="KW-0653">Protein transport</keyword>
<dbReference type="GO" id="GO:0000813">
    <property type="term" value="C:ESCRT I complex"/>
    <property type="evidence" value="ECO:0007669"/>
    <property type="project" value="TreeGrafter"/>
</dbReference>
<evidence type="ECO:0000256" key="4">
    <source>
        <dbReference type="ARBA" id="ARBA00022927"/>
    </source>
</evidence>
<dbReference type="InterPro" id="IPR052070">
    <property type="entry name" value="ESCRT-I_UEV_domain"/>
</dbReference>
<keyword evidence="6" id="KW-0175">Coiled coil</keyword>
<protein>
    <submittedName>
        <fullName evidence="9">TSG101</fullName>
    </submittedName>
</protein>
<feature type="region of interest" description="Disordered" evidence="7">
    <location>
        <begin position="1"/>
        <end position="46"/>
    </location>
</feature>
<name>A0A7J7ISC0_BUGNE</name>
<organism evidence="9 10">
    <name type="scientific">Bugula neritina</name>
    <name type="common">Brown bryozoan</name>
    <name type="synonym">Sertularia neritina</name>
    <dbReference type="NCBI Taxonomy" id="10212"/>
    <lineage>
        <taxon>Eukaryota</taxon>
        <taxon>Metazoa</taxon>
        <taxon>Spiralia</taxon>
        <taxon>Lophotrochozoa</taxon>
        <taxon>Bryozoa</taxon>
        <taxon>Gymnolaemata</taxon>
        <taxon>Cheilostomatida</taxon>
        <taxon>Flustrina</taxon>
        <taxon>Buguloidea</taxon>
        <taxon>Bugulidae</taxon>
        <taxon>Bugula</taxon>
    </lineage>
</organism>